<dbReference type="GO" id="GO:0008889">
    <property type="term" value="F:glycerophosphodiester phosphodiesterase activity"/>
    <property type="evidence" value="ECO:0007669"/>
    <property type="project" value="TreeGrafter"/>
</dbReference>
<keyword evidence="4" id="KW-1185">Reference proteome</keyword>
<reference evidence="3 4" key="1">
    <citation type="submission" date="2016-08" db="EMBL/GenBank/DDBJ databases">
        <authorList>
            <person name="Seilhamer J.J."/>
        </authorList>
    </citation>
    <scope>NUCLEOTIDE SEQUENCE [LARGE SCALE GENOMIC DNA]</scope>
    <source>
        <strain evidence="3 4">DX4</strain>
    </source>
</reference>
<dbReference type="GO" id="GO:0006644">
    <property type="term" value="P:phospholipid metabolic process"/>
    <property type="evidence" value="ECO:0007669"/>
    <property type="project" value="TreeGrafter"/>
</dbReference>
<dbReference type="GO" id="GO:0005886">
    <property type="term" value="C:plasma membrane"/>
    <property type="evidence" value="ECO:0007669"/>
    <property type="project" value="TreeGrafter"/>
</dbReference>
<dbReference type="SUPFAM" id="SSF51695">
    <property type="entry name" value="PLC-like phosphodiesterases"/>
    <property type="match status" value="1"/>
</dbReference>
<dbReference type="KEGG" id="psty:BFS30_14615"/>
<proteinExistence type="predicted"/>
<evidence type="ECO:0000313" key="3">
    <source>
        <dbReference type="EMBL" id="AOM78295.1"/>
    </source>
</evidence>
<dbReference type="PANTHER" id="PTHR46320">
    <property type="entry name" value="GLYCEROPHOSPHODIESTER PHOSPHODIESTERASE 1"/>
    <property type="match status" value="1"/>
</dbReference>
<dbReference type="PANTHER" id="PTHR46320:SF1">
    <property type="entry name" value="GLYCEROPHOSPHODIESTER PHOSPHODIESTERASE 1"/>
    <property type="match status" value="1"/>
</dbReference>
<evidence type="ECO:0000256" key="1">
    <source>
        <dbReference type="SAM" id="SignalP"/>
    </source>
</evidence>
<dbReference type="Gene3D" id="3.20.20.190">
    <property type="entry name" value="Phosphatidylinositol (PI) phosphodiesterase"/>
    <property type="match status" value="1"/>
</dbReference>
<dbReference type="PROSITE" id="PS51704">
    <property type="entry name" value="GP_PDE"/>
    <property type="match status" value="1"/>
</dbReference>
<dbReference type="EMBL" id="CP017141">
    <property type="protein sequence ID" value="AOM78295.1"/>
    <property type="molecule type" value="Genomic_DNA"/>
</dbReference>
<dbReference type="InterPro" id="IPR017946">
    <property type="entry name" value="PLC-like_Pdiesterase_TIM-brl"/>
</dbReference>
<keyword evidence="1" id="KW-0732">Signal</keyword>
<protein>
    <submittedName>
        <fullName evidence="3">Glycerophosphodiester phosphodiesterase</fullName>
    </submittedName>
</protein>
<dbReference type="GO" id="GO:0070291">
    <property type="term" value="P:N-acylethanolamine metabolic process"/>
    <property type="evidence" value="ECO:0007669"/>
    <property type="project" value="TreeGrafter"/>
</dbReference>
<dbReference type="PROSITE" id="PS51257">
    <property type="entry name" value="PROKAR_LIPOPROTEIN"/>
    <property type="match status" value="1"/>
</dbReference>
<dbReference type="GO" id="GO:0006580">
    <property type="term" value="P:ethanolamine metabolic process"/>
    <property type="evidence" value="ECO:0007669"/>
    <property type="project" value="TreeGrafter"/>
</dbReference>
<dbReference type="Proteomes" id="UP000094313">
    <property type="component" value="Chromosome"/>
</dbReference>
<feature type="domain" description="GP-PDE" evidence="2">
    <location>
        <begin position="48"/>
        <end position="290"/>
    </location>
</feature>
<name>A0A1D7QHZ9_9SPHI</name>
<dbReference type="AlphaFoldDB" id="A0A1D7QHZ9"/>
<dbReference type="OrthoDB" id="384721at2"/>
<evidence type="ECO:0000313" key="4">
    <source>
        <dbReference type="Proteomes" id="UP000094313"/>
    </source>
</evidence>
<dbReference type="InterPro" id="IPR030395">
    <property type="entry name" value="GP_PDE_dom"/>
</dbReference>
<feature type="chain" id="PRO_5009098640" evidence="1">
    <location>
        <begin position="23"/>
        <end position="308"/>
    </location>
</feature>
<organism evidence="3 4">
    <name type="scientific">Pedobacter steynii</name>
    <dbReference type="NCBI Taxonomy" id="430522"/>
    <lineage>
        <taxon>Bacteria</taxon>
        <taxon>Pseudomonadati</taxon>
        <taxon>Bacteroidota</taxon>
        <taxon>Sphingobacteriia</taxon>
        <taxon>Sphingobacteriales</taxon>
        <taxon>Sphingobacteriaceae</taxon>
        <taxon>Pedobacter</taxon>
    </lineage>
</organism>
<gene>
    <name evidence="3" type="ORF">BFS30_14615</name>
</gene>
<sequence>MNMKQFNLLLAGFLLLASSCTAQTKNYISFGSVQELRDFLNRKTPGYPLISAHRGGPMKGFPENCIATFENATSYQPVVIEFDVTLSKDSVLVIMHDDKLDRTSNGTGFIRDYTYAELQKLHLKDNFGTLTSYKIPTLTEVLKWGKGKVLFTIDVKRGVPFSKIIEQVRKTQSESNSIVITYNDNQAVEVHKLAPDLMISVSAKYSNDLERLKSKGVPYDRMVAFVGTGGFDQKGFWALHQREISCIMGTMGNLDRRAMTRKNIKYYYMYANSGADMISTDNLIMAGKELNQYRKDKKISSVHVKKIK</sequence>
<accession>A0A1D7QHZ9</accession>
<dbReference type="CDD" id="cd08566">
    <property type="entry name" value="GDPD_AtGDE_like"/>
    <property type="match status" value="1"/>
</dbReference>
<evidence type="ECO:0000259" key="2">
    <source>
        <dbReference type="PROSITE" id="PS51704"/>
    </source>
</evidence>
<feature type="signal peptide" evidence="1">
    <location>
        <begin position="1"/>
        <end position="22"/>
    </location>
</feature>
<dbReference type="Pfam" id="PF03009">
    <property type="entry name" value="GDPD"/>
    <property type="match status" value="1"/>
</dbReference>